<dbReference type="AlphaFoldDB" id="A0A517S9B5"/>
<evidence type="ECO:0000313" key="4">
    <source>
        <dbReference type="Proteomes" id="UP000315700"/>
    </source>
</evidence>
<dbReference type="Pfam" id="PF03795">
    <property type="entry name" value="YCII"/>
    <property type="match status" value="1"/>
</dbReference>
<name>A0A517S9B5_9PLAN</name>
<dbReference type="PANTHER" id="PTHR35174:SF4">
    <property type="entry name" value="BLL7163 PROTEIN"/>
    <property type="match status" value="1"/>
</dbReference>
<sequence length="126" mass="13780">MQVMVLGKATRETEAGALPSERAWEEMERFHEELIKAGILVGGAGLKPSSAGVRVGYSGEGTTVTNGPFPETRELVAGYSIWEVTSIDEAIAWARRFPMPEGSEVEIRPIFMYSAEEVSEIMGQTQ</sequence>
<dbReference type="InterPro" id="IPR011008">
    <property type="entry name" value="Dimeric_a/b-barrel"/>
</dbReference>
<evidence type="ECO:0000313" key="3">
    <source>
        <dbReference type="EMBL" id="QDT52727.1"/>
    </source>
</evidence>
<evidence type="ECO:0000259" key="2">
    <source>
        <dbReference type="Pfam" id="PF03795"/>
    </source>
</evidence>
<evidence type="ECO:0000256" key="1">
    <source>
        <dbReference type="ARBA" id="ARBA00007689"/>
    </source>
</evidence>
<organism evidence="3 4">
    <name type="scientific">Caulifigura coniformis</name>
    <dbReference type="NCBI Taxonomy" id="2527983"/>
    <lineage>
        <taxon>Bacteria</taxon>
        <taxon>Pseudomonadati</taxon>
        <taxon>Planctomycetota</taxon>
        <taxon>Planctomycetia</taxon>
        <taxon>Planctomycetales</taxon>
        <taxon>Planctomycetaceae</taxon>
        <taxon>Caulifigura</taxon>
    </lineage>
</organism>
<dbReference type="Gene3D" id="3.30.70.1060">
    <property type="entry name" value="Dimeric alpha+beta barrel"/>
    <property type="match status" value="1"/>
</dbReference>
<gene>
    <name evidence="3" type="ORF">Pan44_07390</name>
</gene>
<accession>A0A517S9B5</accession>
<dbReference type="SUPFAM" id="SSF54909">
    <property type="entry name" value="Dimeric alpha+beta barrel"/>
    <property type="match status" value="1"/>
</dbReference>
<protein>
    <submittedName>
        <fullName evidence="3">YCII-related domain protein</fullName>
    </submittedName>
</protein>
<dbReference type="OrthoDB" id="9795306at2"/>
<dbReference type="EMBL" id="CP036271">
    <property type="protein sequence ID" value="QDT52727.1"/>
    <property type="molecule type" value="Genomic_DNA"/>
</dbReference>
<dbReference type="RefSeq" id="WP_145027324.1">
    <property type="nucleotide sequence ID" value="NZ_CP036271.1"/>
</dbReference>
<comment type="similarity">
    <text evidence="1">Belongs to the YciI family.</text>
</comment>
<dbReference type="PANTHER" id="PTHR35174">
    <property type="entry name" value="BLL7171 PROTEIN-RELATED"/>
    <property type="match status" value="1"/>
</dbReference>
<dbReference type="KEGG" id="ccos:Pan44_07390"/>
<reference evidence="3 4" key="1">
    <citation type="submission" date="2019-02" db="EMBL/GenBank/DDBJ databases">
        <title>Deep-cultivation of Planctomycetes and their phenomic and genomic characterization uncovers novel biology.</title>
        <authorList>
            <person name="Wiegand S."/>
            <person name="Jogler M."/>
            <person name="Boedeker C."/>
            <person name="Pinto D."/>
            <person name="Vollmers J."/>
            <person name="Rivas-Marin E."/>
            <person name="Kohn T."/>
            <person name="Peeters S.H."/>
            <person name="Heuer A."/>
            <person name="Rast P."/>
            <person name="Oberbeckmann S."/>
            <person name="Bunk B."/>
            <person name="Jeske O."/>
            <person name="Meyerdierks A."/>
            <person name="Storesund J.E."/>
            <person name="Kallscheuer N."/>
            <person name="Luecker S."/>
            <person name="Lage O.M."/>
            <person name="Pohl T."/>
            <person name="Merkel B.J."/>
            <person name="Hornburger P."/>
            <person name="Mueller R.-W."/>
            <person name="Bruemmer F."/>
            <person name="Labrenz M."/>
            <person name="Spormann A.M."/>
            <person name="Op den Camp H."/>
            <person name="Overmann J."/>
            <person name="Amann R."/>
            <person name="Jetten M.S.M."/>
            <person name="Mascher T."/>
            <person name="Medema M.H."/>
            <person name="Devos D.P."/>
            <person name="Kaster A.-K."/>
            <person name="Ovreas L."/>
            <person name="Rohde M."/>
            <person name="Galperin M.Y."/>
            <person name="Jogler C."/>
        </authorList>
    </citation>
    <scope>NUCLEOTIDE SEQUENCE [LARGE SCALE GENOMIC DNA]</scope>
    <source>
        <strain evidence="3 4">Pan44</strain>
    </source>
</reference>
<dbReference type="InterPro" id="IPR005545">
    <property type="entry name" value="YCII"/>
</dbReference>
<proteinExistence type="inferred from homology"/>
<dbReference type="InParanoid" id="A0A517S9B5"/>
<keyword evidence="4" id="KW-1185">Reference proteome</keyword>
<feature type="domain" description="YCII-related" evidence="2">
    <location>
        <begin position="1"/>
        <end position="111"/>
    </location>
</feature>
<dbReference type="Proteomes" id="UP000315700">
    <property type="component" value="Chromosome"/>
</dbReference>